<reference evidence="2 3" key="1">
    <citation type="submission" date="2018-12" db="EMBL/GenBank/DDBJ databases">
        <authorList>
            <consortium name="Pathogen Informatics"/>
        </authorList>
    </citation>
    <scope>NUCLEOTIDE SEQUENCE [LARGE SCALE GENOMIC DNA]</scope>
    <source>
        <strain evidence="2 3">NCTC11636</strain>
    </source>
</reference>
<gene>
    <name evidence="2" type="ORF">NCTC11636_01794</name>
</gene>
<protein>
    <submittedName>
        <fullName evidence="2">Uncharacterized protein</fullName>
    </submittedName>
</protein>
<name>A0A3S5EH40_9ACTO</name>
<proteinExistence type="predicted"/>
<sequence>MFGADARLKRESNLSGLEGMQCSVYVSGRDARVFYSMYGYIGNGYDPWDNPGTSEGAVRSTFVFESVENGHGEAHFDRSGTSGTTVFTCGNHFFLAAVYNDGLVRGAVRPNLVNLTESVLPWLCGGEPMPGLGRTMEEMTPPWSVPTSSAEPSAPAAPAT</sequence>
<dbReference type="EMBL" id="LR134350">
    <property type="protein sequence ID" value="VEG28932.1"/>
    <property type="molecule type" value="Genomic_DNA"/>
</dbReference>
<evidence type="ECO:0000256" key="1">
    <source>
        <dbReference type="SAM" id="MobiDB-lite"/>
    </source>
</evidence>
<feature type="region of interest" description="Disordered" evidence="1">
    <location>
        <begin position="138"/>
        <end position="160"/>
    </location>
</feature>
<dbReference type="AlphaFoldDB" id="A0A3S5EH40"/>
<organism evidence="2 3">
    <name type="scientific">Actinomyces howellii</name>
    <dbReference type="NCBI Taxonomy" id="52771"/>
    <lineage>
        <taxon>Bacteria</taxon>
        <taxon>Bacillati</taxon>
        <taxon>Actinomycetota</taxon>
        <taxon>Actinomycetes</taxon>
        <taxon>Actinomycetales</taxon>
        <taxon>Actinomycetaceae</taxon>
        <taxon>Actinomyces</taxon>
    </lineage>
</organism>
<accession>A0A3S5EH40</accession>
<keyword evidence="3" id="KW-1185">Reference proteome</keyword>
<dbReference type="KEGG" id="ahw:NCTC11636_01794"/>
<feature type="compositionally biased region" description="Low complexity" evidence="1">
    <location>
        <begin position="145"/>
        <end position="160"/>
    </location>
</feature>
<evidence type="ECO:0000313" key="3">
    <source>
        <dbReference type="Proteomes" id="UP000266895"/>
    </source>
</evidence>
<evidence type="ECO:0000313" key="2">
    <source>
        <dbReference type="EMBL" id="VEG28932.1"/>
    </source>
</evidence>
<dbReference type="Proteomes" id="UP000266895">
    <property type="component" value="Chromosome"/>
</dbReference>